<organism evidence="3 4">
    <name type="scientific">Novosphingobium sediminicola</name>
    <dbReference type="NCBI Taxonomy" id="563162"/>
    <lineage>
        <taxon>Bacteria</taxon>
        <taxon>Pseudomonadati</taxon>
        <taxon>Pseudomonadota</taxon>
        <taxon>Alphaproteobacteria</taxon>
        <taxon>Sphingomonadales</taxon>
        <taxon>Sphingomonadaceae</taxon>
        <taxon>Novosphingobium</taxon>
    </lineage>
</organism>
<evidence type="ECO:0000256" key="2">
    <source>
        <dbReference type="SAM" id="SignalP"/>
    </source>
</evidence>
<name>A0A7W6CMY4_9SPHN</name>
<dbReference type="SUPFAM" id="SSF143744">
    <property type="entry name" value="GlcG-like"/>
    <property type="match status" value="1"/>
</dbReference>
<dbReference type="InterPro" id="IPR005624">
    <property type="entry name" value="PduO/GlcC-like"/>
</dbReference>
<feature type="compositionally biased region" description="Basic and acidic residues" evidence="1">
    <location>
        <begin position="43"/>
        <end position="55"/>
    </location>
</feature>
<feature type="region of interest" description="Disordered" evidence="1">
    <location>
        <begin position="19"/>
        <end position="57"/>
    </location>
</feature>
<accession>A0A7W6CMY4</accession>
<dbReference type="InterPro" id="IPR052517">
    <property type="entry name" value="GlcG_carb_metab_protein"/>
</dbReference>
<dbReference type="RefSeq" id="WP_183623923.1">
    <property type="nucleotide sequence ID" value="NZ_JACIDX010000004.1"/>
</dbReference>
<feature type="chain" id="PRO_5030677879" evidence="2">
    <location>
        <begin position="20"/>
        <end position="192"/>
    </location>
</feature>
<proteinExistence type="predicted"/>
<keyword evidence="4" id="KW-1185">Reference proteome</keyword>
<evidence type="ECO:0000313" key="4">
    <source>
        <dbReference type="Proteomes" id="UP000548867"/>
    </source>
</evidence>
<reference evidence="3 4" key="1">
    <citation type="submission" date="2020-08" db="EMBL/GenBank/DDBJ databases">
        <title>Genomic Encyclopedia of Type Strains, Phase IV (KMG-IV): sequencing the most valuable type-strain genomes for metagenomic binning, comparative biology and taxonomic classification.</title>
        <authorList>
            <person name="Goeker M."/>
        </authorList>
    </citation>
    <scope>NUCLEOTIDE SEQUENCE [LARGE SCALE GENOMIC DNA]</scope>
    <source>
        <strain evidence="3 4">DSM 27057</strain>
    </source>
</reference>
<feature type="signal peptide" evidence="2">
    <location>
        <begin position="1"/>
        <end position="19"/>
    </location>
</feature>
<dbReference type="PANTHER" id="PTHR34309:SF10">
    <property type="entry name" value="SLR1406 PROTEIN"/>
    <property type="match status" value="1"/>
</dbReference>
<dbReference type="Proteomes" id="UP000548867">
    <property type="component" value="Unassembled WGS sequence"/>
</dbReference>
<comment type="caution">
    <text evidence="3">The sequence shown here is derived from an EMBL/GenBank/DDBJ whole genome shotgun (WGS) entry which is preliminary data.</text>
</comment>
<evidence type="ECO:0000256" key="1">
    <source>
        <dbReference type="SAM" id="MobiDB-lite"/>
    </source>
</evidence>
<dbReference type="Gene3D" id="3.30.450.150">
    <property type="entry name" value="Haem-degrading domain"/>
    <property type="match status" value="1"/>
</dbReference>
<sequence>MQIKALALALLGAASMAGAQETASTAMPDDMPPPPMAAMLRPPRPDSARPPEPPRENIAAPSRAVALIAAEAALAQCARDAHEVGVAVSDAGGHLLLGMTMDGARPGRIYSGSRKNAAAVAFAMPTSAVQARLQQGDAAMAARVKPWMVVFPGAVPLMAGDRLVGAIGVSGATAQQDEVCAAAGAAAVKGRL</sequence>
<dbReference type="EMBL" id="JACIDX010000004">
    <property type="protein sequence ID" value="MBB3954442.1"/>
    <property type="molecule type" value="Genomic_DNA"/>
</dbReference>
<protein>
    <submittedName>
        <fullName evidence="3">Uncharacterized protein GlcG (DUF336 family)</fullName>
    </submittedName>
</protein>
<evidence type="ECO:0000313" key="3">
    <source>
        <dbReference type="EMBL" id="MBB3954442.1"/>
    </source>
</evidence>
<keyword evidence="2" id="KW-0732">Signal</keyword>
<dbReference type="InterPro" id="IPR038084">
    <property type="entry name" value="PduO/GlcC-like_sf"/>
</dbReference>
<dbReference type="Pfam" id="PF03928">
    <property type="entry name" value="HbpS-like"/>
    <property type="match status" value="1"/>
</dbReference>
<gene>
    <name evidence="3" type="ORF">GGR38_001369</name>
</gene>
<dbReference type="AlphaFoldDB" id="A0A7W6CMY4"/>
<dbReference type="PANTHER" id="PTHR34309">
    <property type="entry name" value="SLR1406 PROTEIN"/>
    <property type="match status" value="1"/>
</dbReference>